<reference evidence="1" key="1">
    <citation type="journal article" date="2014" name="Front. Microbiol.">
        <title>High frequency of phylogenetically diverse reductive dehalogenase-homologous genes in deep subseafloor sedimentary metagenomes.</title>
        <authorList>
            <person name="Kawai M."/>
            <person name="Futagami T."/>
            <person name="Toyoda A."/>
            <person name="Takaki Y."/>
            <person name="Nishi S."/>
            <person name="Hori S."/>
            <person name="Arai W."/>
            <person name="Tsubouchi T."/>
            <person name="Morono Y."/>
            <person name="Uchiyama I."/>
            <person name="Ito T."/>
            <person name="Fujiyama A."/>
            <person name="Inagaki F."/>
            <person name="Takami H."/>
        </authorList>
    </citation>
    <scope>NUCLEOTIDE SEQUENCE</scope>
    <source>
        <strain evidence="1">Expedition CK06-06</strain>
    </source>
</reference>
<protein>
    <recommendedName>
        <fullName evidence="2">Pectate lyase superfamily protein domain-containing protein</fullName>
    </recommendedName>
</protein>
<evidence type="ECO:0008006" key="2">
    <source>
        <dbReference type="Google" id="ProtNLM"/>
    </source>
</evidence>
<organism evidence="1">
    <name type="scientific">marine sediment metagenome</name>
    <dbReference type="NCBI Taxonomy" id="412755"/>
    <lineage>
        <taxon>unclassified sequences</taxon>
        <taxon>metagenomes</taxon>
        <taxon>ecological metagenomes</taxon>
    </lineage>
</organism>
<dbReference type="InterPro" id="IPR011050">
    <property type="entry name" value="Pectin_lyase_fold/virulence"/>
</dbReference>
<dbReference type="Gene3D" id="2.160.20.10">
    <property type="entry name" value="Single-stranded right-handed beta-helix, Pectin lyase-like"/>
    <property type="match status" value="1"/>
</dbReference>
<feature type="non-terminal residue" evidence="1">
    <location>
        <position position="176"/>
    </location>
</feature>
<comment type="caution">
    <text evidence="1">The sequence shown here is derived from an EMBL/GenBank/DDBJ whole genome shotgun (WGS) entry which is preliminary data.</text>
</comment>
<dbReference type="EMBL" id="BARV01009312">
    <property type="protein sequence ID" value="GAI14844.1"/>
    <property type="molecule type" value="Genomic_DNA"/>
</dbReference>
<evidence type="ECO:0000313" key="1">
    <source>
        <dbReference type="EMBL" id="GAI14844.1"/>
    </source>
</evidence>
<proteinExistence type="predicted"/>
<dbReference type="AlphaFoldDB" id="X1N875"/>
<name>X1N875_9ZZZZ</name>
<dbReference type="InterPro" id="IPR012334">
    <property type="entry name" value="Pectin_lyas_fold"/>
</dbReference>
<accession>X1N875</accession>
<dbReference type="SUPFAM" id="SSF51126">
    <property type="entry name" value="Pectin lyase-like"/>
    <property type="match status" value="1"/>
</dbReference>
<sequence>MSDVFENKGTMAATIVVAASDSLNKGAANYVCDGTDDHVEIQAALDALPDTGGEVFLLDGTYNIEASLVLGSYQTLRGCGRNTILTTTTAGIDIITATGSVGSEKVGILVADLCIDGTAGGASTGEAILFDYVDYSKITGNWFLNNASDDIKISNCDFNEFTNNHHEGSADGIFAS</sequence>
<gene>
    <name evidence="1" type="ORF">S06H3_18414</name>
</gene>